<evidence type="ECO:0000256" key="5">
    <source>
        <dbReference type="ARBA" id="ARBA00023242"/>
    </source>
</evidence>
<keyword evidence="1" id="KW-0677">Repeat</keyword>
<keyword evidence="2" id="KW-0805">Transcription regulation</keyword>
<dbReference type="GO" id="GO:0005737">
    <property type="term" value="C:cytoplasm"/>
    <property type="evidence" value="ECO:0007669"/>
    <property type="project" value="InterPro"/>
</dbReference>
<dbReference type="InterPro" id="IPR001067">
    <property type="entry name" value="Nuc_translocat"/>
</dbReference>
<evidence type="ECO:0000259" key="7">
    <source>
        <dbReference type="PROSITE" id="PS50888"/>
    </source>
</evidence>
<dbReference type="Pfam" id="PF14598">
    <property type="entry name" value="PAS_11"/>
    <property type="match status" value="2"/>
</dbReference>
<dbReference type="Gene3D" id="3.30.450.20">
    <property type="entry name" value="PAS domain"/>
    <property type="match status" value="2"/>
</dbReference>
<dbReference type="InterPro" id="IPR011598">
    <property type="entry name" value="bHLH_dom"/>
</dbReference>
<dbReference type="GO" id="GO:0005634">
    <property type="term" value="C:nucleus"/>
    <property type="evidence" value="ECO:0007669"/>
    <property type="project" value="InterPro"/>
</dbReference>
<dbReference type="EMBL" id="BPLQ01011182">
    <property type="protein sequence ID" value="GIY56299.1"/>
    <property type="molecule type" value="Genomic_DNA"/>
</dbReference>
<feature type="domain" description="PAS" evidence="6">
    <location>
        <begin position="106"/>
        <end position="176"/>
    </location>
</feature>
<dbReference type="PANTHER" id="PTHR23042">
    <property type="entry name" value="CIRCADIAN PROTEIN CLOCK/ARNT/BMAL/PAS"/>
    <property type="match status" value="1"/>
</dbReference>
<dbReference type="Pfam" id="PF00010">
    <property type="entry name" value="HLH"/>
    <property type="match status" value="1"/>
</dbReference>
<sequence>MSPNEFKFVSARFVVWLEQNGKNKMSKTFMFSVVRLQRNQAEKQRRDRLNGYISELATLVPMVKNSSKPVDKVSVLRLAAAQMRLKYSCLNPKYFRNKTKALPPPIASYLQNLEKDIGGFTVVTTFSGTVLFCSKSIEYFAGYQNIDFMGQCIYNYVHPEELSFFERKVNSIISRYKKGKKTSKLIRLHLQKRPLPRTNDVSYQKMSFRISVHFNDLLQEQTMDDKAAAKSKKIKHKDFGSSAVLLMFVEPVKHNPDNSLLTNPNVYVTIHGVTGEIMYADHRISIITGYMPKDVLQKSAYEYIFESDVPIAQFAQRDMFSSNNGTGVITYRLRTINSEYIYLQSKGQIVYKESSNEISHFICYNKWLSDDEGAEELKKFHKRYSAQSVKAMQMLEKAQENKSDYDESSLSVLTKGQAFISCKKSFKENNVHQSVNDQSESLKSSSESNIILNSAHNENEYSKQSLFKTESCKESKIAQINHSVNNTIAKDYEKIDTCSYNQNHTQNSDECQNDFNDGHPFIQEHSKSLEKFTNDSKDNFNSLNSMNGYSCIQQSHLKLKIFRGNNFAQISNSNFENNTPLVNYEKMDICNGTNDYMVDKQIVKQSTVNDFEKINGHHYNQTYDCIVNKPLIKHKNSVHLLSPSLNSERIQDPKSAQYPTNFLKNAHNGSYCNYFGEDSKDLSLSLSNEIPQPFMAPIHDMRWQNQASCIKPIDSYKSCSDVQTNELSSSIHNSYQVPFEYQNSNFINAFPTHRTFYKKNESVSHKNMDISYDQLNPALLGFPFKKDNFLSPLHNPFEDKPIRMPDVNNAHQNGTSYHLNSSRNGAFHNSQEIAQETTTYSNGFSPKREKFCGNDLFGSDVSNTEVMGFQKLNILKNILEEDPENEFPSKLDCSNISHAYSECDREKWQLLNNNLWDTKFKKDNGIPASMSKDCNFKKKASETFSEMFFDKGNQCESEKDQLLIVSSFTVRDCTSEATIHQELYNELDMFFENIPSSETAQNESFEFAQ</sequence>
<evidence type="ECO:0000313" key="9">
    <source>
        <dbReference type="Proteomes" id="UP001054837"/>
    </source>
</evidence>
<dbReference type="PRINTS" id="PR00785">
    <property type="entry name" value="NCTRNSLOCATR"/>
</dbReference>
<evidence type="ECO:0000313" key="8">
    <source>
        <dbReference type="EMBL" id="GIY56299.1"/>
    </source>
</evidence>
<evidence type="ECO:0000256" key="3">
    <source>
        <dbReference type="ARBA" id="ARBA00023125"/>
    </source>
</evidence>
<dbReference type="Gene3D" id="4.10.280.10">
    <property type="entry name" value="Helix-loop-helix DNA-binding domain"/>
    <property type="match status" value="1"/>
</dbReference>
<keyword evidence="3" id="KW-0238">DNA-binding</keyword>
<dbReference type="GO" id="GO:0005667">
    <property type="term" value="C:transcription regulator complex"/>
    <property type="evidence" value="ECO:0007669"/>
    <property type="project" value="InterPro"/>
</dbReference>
<dbReference type="AlphaFoldDB" id="A0AAV4UF41"/>
<dbReference type="InterPro" id="IPR036638">
    <property type="entry name" value="HLH_DNA-bd_sf"/>
</dbReference>
<evidence type="ECO:0000256" key="4">
    <source>
        <dbReference type="ARBA" id="ARBA00023163"/>
    </source>
</evidence>
<protein>
    <submittedName>
        <fullName evidence="8">Aryl hydrocarbon receptor nuclear translocator-like protein 1</fullName>
    </submittedName>
</protein>
<evidence type="ECO:0000259" key="6">
    <source>
        <dbReference type="PROSITE" id="PS50112"/>
    </source>
</evidence>
<accession>A0AAV4UF41</accession>
<keyword evidence="4" id="KW-0804">Transcription</keyword>
<name>A0AAV4UF41_9ARAC</name>
<dbReference type="SMART" id="SM00091">
    <property type="entry name" value="PAS"/>
    <property type="match status" value="2"/>
</dbReference>
<gene>
    <name evidence="8" type="primary">ARNTL</name>
    <name evidence="8" type="ORF">CDAR_302371</name>
</gene>
<dbReference type="PROSITE" id="PS50888">
    <property type="entry name" value="BHLH"/>
    <property type="match status" value="1"/>
</dbReference>
<dbReference type="SUPFAM" id="SSF55785">
    <property type="entry name" value="PYP-like sensor domain (PAS domain)"/>
    <property type="match status" value="2"/>
</dbReference>
<dbReference type="CDD" id="cd00130">
    <property type="entry name" value="PAS"/>
    <property type="match status" value="2"/>
</dbReference>
<dbReference type="InterPro" id="IPR050933">
    <property type="entry name" value="Circadian_TF"/>
</dbReference>
<dbReference type="SUPFAM" id="SSF47459">
    <property type="entry name" value="HLH, helix-loop-helix DNA-binding domain"/>
    <property type="match status" value="1"/>
</dbReference>
<dbReference type="GO" id="GO:0046983">
    <property type="term" value="F:protein dimerization activity"/>
    <property type="evidence" value="ECO:0007669"/>
    <property type="project" value="InterPro"/>
</dbReference>
<keyword evidence="9" id="KW-1185">Reference proteome</keyword>
<dbReference type="PROSITE" id="PS50112">
    <property type="entry name" value="PAS"/>
    <property type="match status" value="1"/>
</dbReference>
<dbReference type="CDD" id="cd11391">
    <property type="entry name" value="bHLH_PAS"/>
    <property type="match status" value="1"/>
</dbReference>
<feature type="domain" description="BHLH" evidence="7">
    <location>
        <begin position="33"/>
        <end position="86"/>
    </location>
</feature>
<keyword evidence="5" id="KW-0539">Nucleus</keyword>
<keyword evidence="8" id="KW-0675">Receptor</keyword>
<dbReference type="GO" id="GO:0003700">
    <property type="term" value="F:DNA-binding transcription factor activity"/>
    <property type="evidence" value="ECO:0007669"/>
    <property type="project" value="InterPro"/>
</dbReference>
<proteinExistence type="predicted"/>
<evidence type="ECO:0000256" key="2">
    <source>
        <dbReference type="ARBA" id="ARBA00023015"/>
    </source>
</evidence>
<dbReference type="GO" id="GO:0003677">
    <property type="term" value="F:DNA binding"/>
    <property type="evidence" value="ECO:0007669"/>
    <property type="project" value="UniProtKB-KW"/>
</dbReference>
<dbReference type="InterPro" id="IPR035965">
    <property type="entry name" value="PAS-like_dom_sf"/>
</dbReference>
<reference evidence="8 9" key="1">
    <citation type="submission" date="2021-06" db="EMBL/GenBank/DDBJ databases">
        <title>Caerostris darwini draft genome.</title>
        <authorList>
            <person name="Kono N."/>
            <person name="Arakawa K."/>
        </authorList>
    </citation>
    <scope>NUCLEOTIDE SEQUENCE [LARGE SCALE GENOMIC DNA]</scope>
</reference>
<dbReference type="SMART" id="SM00353">
    <property type="entry name" value="HLH"/>
    <property type="match status" value="1"/>
</dbReference>
<dbReference type="GO" id="GO:0045944">
    <property type="term" value="P:positive regulation of transcription by RNA polymerase II"/>
    <property type="evidence" value="ECO:0007669"/>
    <property type="project" value="UniProtKB-ARBA"/>
</dbReference>
<evidence type="ECO:0000256" key="1">
    <source>
        <dbReference type="ARBA" id="ARBA00022737"/>
    </source>
</evidence>
<comment type="caution">
    <text evidence="8">The sequence shown here is derived from an EMBL/GenBank/DDBJ whole genome shotgun (WGS) entry which is preliminary data.</text>
</comment>
<dbReference type="Proteomes" id="UP001054837">
    <property type="component" value="Unassembled WGS sequence"/>
</dbReference>
<dbReference type="InterPro" id="IPR000014">
    <property type="entry name" value="PAS"/>
</dbReference>
<organism evidence="8 9">
    <name type="scientific">Caerostris darwini</name>
    <dbReference type="NCBI Taxonomy" id="1538125"/>
    <lineage>
        <taxon>Eukaryota</taxon>
        <taxon>Metazoa</taxon>
        <taxon>Ecdysozoa</taxon>
        <taxon>Arthropoda</taxon>
        <taxon>Chelicerata</taxon>
        <taxon>Arachnida</taxon>
        <taxon>Araneae</taxon>
        <taxon>Araneomorphae</taxon>
        <taxon>Entelegynae</taxon>
        <taxon>Araneoidea</taxon>
        <taxon>Araneidae</taxon>
        <taxon>Caerostris</taxon>
    </lineage>
</organism>